<reference evidence="8" key="5">
    <citation type="submission" date="2025-09" db="UniProtKB">
        <authorList>
            <consortium name="Ensembl"/>
        </authorList>
    </citation>
    <scope>IDENTIFICATION</scope>
</reference>
<dbReference type="RefSeq" id="XP_026888992.2">
    <property type="nucleotide sequence ID" value="XM_027033191.2"/>
</dbReference>
<evidence type="ECO:0000256" key="2">
    <source>
        <dbReference type="ARBA" id="ARBA00022692"/>
    </source>
</evidence>
<dbReference type="AlphaFoldDB" id="A0A4W4FZF2"/>
<keyword evidence="9" id="KW-1185">Reference proteome</keyword>
<dbReference type="RefSeq" id="XP_026888993.2">
    <property type="nucleotide sequence ID" value="XM_027033192.2"/>
</dbReference>
<protein>
    <recommendedName>
        <fullName evidence="7">TLC domain-containing protein</fullName>
    </recommendedName>
</protein>
<dbReference type="PROSITE" id="PS50922">
    <property type="entry name" value="TLC"/>
    <property type="match status" value="1"/>
</dbReference>
<dbReference type="GO" id="GO:0007399">
    <property type="term" value="P:nervous system development"/>
    <property type="evidence" value="ECO:0007669"/>
    <property type="project" value="TreeGrafter"/>
</dbReference>
<feature type="transmembrane region" description="Helical" evidence="6">
    <location>
        <begin position="155"/>
        <end position="178"/>
    </location>
</feature>
<reference evidence="9" key="1">
    <citation type="journal article" date="2014" name="Science">
        <title>Nonhuman genetics. Genomic basis for the convergent evolution of electric organs.</title>
        <authorList>
            <person name="Gallant J.R."/>
            <person name="Traeger L.L."/>
            <person name="Volkening J.D."/>
            <person name="Moffett H."/>
            <person name="Chen P.H."/>
            <person name="Novina C.D."/>
            <person name="Phillips G.N.Jr."/>
            <person name="Anand R."/>
            <person name="Wells G.B."/>
            <person name="Pinch M."/>
            <person name="Guth R."/>
            <person name="Unguez G.A."/>
            <person name="Albert J.S."/>
            <person name="Zakon H.H."/>
            <person name="Samanta M.P."/>
            <person name="Sussman M.R."/>
        </authorList>
    </citation>
    <scope>NUCLEOTIDE SEQUENCE [LARGE SCALE GENOMIC DNA]</scope>
</reference>
<feature type="transmembrane region" description="Helical" evidence="6">
    <location>
        <begin position="199"/>
        <end position="217"/>
    </location>
</feature>
<organism evidence="8 9">
    <name type="scientific">Electrophorus electricus</name>
    <name type="common">Electric eel</name>
    <name type="synonym">Gymnotus electricus</name>
    <dbReference type="NCBI Taxonomy" id="8005"/>
    <lineage>
        <taxon>Eukaryota</taxon>
        <taxon>Metazoa</taxon>
        <taxon>Chordata</taxon>
        <taxon>Craniata</taxon>
        <taxon>Vertebrata</taxon>
        <taxon>Euteleostomi</taxon>
        <taxon>Actinopterygii</taxon>
        <taxon>Neopterygii</taxon>
        <taxon>Teleostei</taxon>
        <taxon>Ostariophysi</taxon>
        <taxon>Gymnotiformes</taxon>
        <taxon>Gymnotoidei</taxon>
        <taxon>Gymnotidae</taxon>
        <taxon>Electrophorus</taxon>
    </lineage>
</organism>
<feature type="transmembrane region" description="Helical" evidence="6">
    <location>
        <begin position="60"/>
        <end position="80"/>
    </location>
</feature>
<feature type="domain" description="TLC" evidence="7">
    <location>
        <begin position="60"/>
        <end position="260"/>
    </location>
</feature>
<sequence>MVSTPPCVGVLCDLDFSSAGLRMQVVGLGFLFYSFVFLTAHGLSAALCATYRGLPAKEKVFWDLAVTRALFGVQGTAAGIGALTEDGALFADKMRGQAGWSWFTVLTALGFFLFENMALHCSGLVFGSLDLTLALHHAYALVGYTWAAGSVTLGHFLPVFTLLLEMSTPFTCVSWVMLKAGWSRTLLWKANQWVMIHMFHCRMVISYYMWWVCWSYWEEMKTHVALVPRLVFLTGLTLLTLVFNPVWTHKKTMQLLNPVDWNFGDKPPPENGPQQKKPHSS</sequence>
<dbReference type="GeneTree" id="ENSGT01030000234936"/>
<dbReference type="STRING" id="8005.ENSEEEP00000029464"/>
<dbReference type="RefSeq" id="XP_026888994.2">
    <property type="nucleotide sequence ID" value="XM_027033193.2"/>
</dbReference>
<dbReference type="Proteomes" id="UP000314983">
    <property type="component" value="Chromosome 13"/>
</dbReference>
<keyword evidence="2 5" id="KW-0812">Transmembrane</keyword>
<dbReference type="GO" id="GO:0005783">
    <property type="term" value="C:endoplasmic reticulum"/>
    <property type="evidence" value="ECO:0007669"/>
    <property type="project" value="TreeGrafter"/>
</dbReference>
<evidence type="ECO:0000256" key="1">
    <source>
        <dbReference type="ARBA" id="ARBA00004141"/>
    </source>
</evidence>
<dbReference type="GO" id="GO:0016020">
    <property type="term" value="C:membrane"/>
    <property type="evidence" value="ECO:0007669"/>
    <property type="project" value="UniProtKB-SubCell"/>
</dbReference>
<feature type="transmembrane region" description="Helical" evidence="6">
    <location>
        <begin position="131"/>
        <end position="149"/>
    </location>
</feature>
<evidence type="ECO:0000256" key="4">
    <source>
        <dbReference type="ARBA" id="ARBA00023136"/>
    </source>
</evidence>
<dbReference type="InterPro" id="IPR006634">
    <property type="entry name" value="TLC-dom"/>
</dbReference>
<dbReference type="GeneID" id="113592340"/>
<feature type="transmembrane region" description="Helical" evidence="6">
    <location>
        <begin position="100"/>
        <end position="119"/>
    </location>
</feature>
<reference evidence="8" key="4">
    <citation type="submission" date="2025-08" db="UniProtKB">
        <authorList>
            <consortium name="Ensembl"/>
        </authorList>
    </citation>
    <scope>IDENTIFICATION</scope>
</reference>
<keyword evidence="3 6" id="KW-1133">Transmembrane helix</keyword>
<dbReference type="Ensembl" id="ENSEEET00000029804.2">
    <property type="protein sequence ID" value="ENSEEEP00000029464.2"/>
    <property type="gene ID" value="ENSEEEG00000014112.2"/>
</dbReference>
<evidence type="ECO:0000256" key="5">
    <source>
        <dbReference type="PROSITE-ProRule" id="PRU00205"/>
    </source>
</evidence>
<name>A0A4W4FZF2_ELEEL</name>
<evidence type="ECO:0000259" key="7">
    <source>
        <dbReference type="PROSITE" id="PS50922"/>
    </source>
</evidence>
<evidence type="ECO:0000313" key="9">
    <source>
        <dbReference type="Proteomes" id="UP000314983"/>
    </source>
</evidence>
<dbReference type="Pfam" id="PF03798">
    <property type="entry name" value="TRAM_LAG1_CLN8"/>
    <property type="match status" value="1"/>
</dbReference>
<reference evidence="8" key="3">
    <citation type="submission" date="2020-05" db="EMBL/GenBank/DDBJ databases">
        <title>Electrophorus electricus (electric eel) genome, fEleEle1, primary haplotype.</title>
        <authorList>
            <person name="Myers G."/>
            <person name="Meyer A."/>
            <person name="Fedrigo O."/>
            <person name="Formenti G."/>
            <person name="Rhie A."/>
            <person name="Tracey A."/>
            <person name="Sims Y."/>
            <person name="Jarvis E.D."/>
        </authorList>
    </citation>
    <scope>NUCLEOTIDE SEQUENCE [LARGE SCALE GENOMIC DNA]</scope>
</reference>
<comment type="subcellular location">
    <subcellularLocation>
        <location evidence="1">Membrane</location>
        <topology evidence="1">Multi-pass membrane protein</topology>
    </subcellularLocation>
</comment>
<dbReference type="OMA" id="FFRTFDL"/>
<keyword evidence="4 5" id="KW-0472">Membrane</keyword>
<accession>A0A4W4FZF2</accession>
<evidence type="ECO:0000313" key="8">
    <source>
        <dbReference type="Ensembl" id="ENSEEEP00000029464.2"/>
    </source>
</evidence>
<proteinExistence type="predicted"/>
<feature type="transmembrane region" description="Helical" evidence="6">
    <location>
        <begin position="229"/>
        <end position="247"/>
    </location>
</feature>
<feature type="transmembrane region" description="Helical" evidence="6">
    <location>
        <begin position="25"/>
        <end position="48"/>
    </location>
</feature>
<dbReference type="PANTHER" id="PTHR13439">
    <property type="entry name" value="CT120 PROTEIN"/>
    <property type="match status" value="1"/>
</dbReference>
<reference evidence="9" key="2">
    <citation type="journal article" date="2017" name="Sci. Adv.">
        <title>A tail of two voltages: Proteomic comparison of the three electric organs of the electric eel.</title>
        <authorList>
            <person name="Traeger L.L."/>
            <person name="Sabat G."/>
            <person name="Barrett-Wilt G.A."/>
            <person name="Wells G.B."/>
            <person name="Sussman M.R."/>
        </authorList>
    </citation>
    <scope>NUCLEOTIDE SEQUENCE [LARGE SCALE GENOMIC DNA]</scope>
</reference>
<dbReference type="GO" id="GO:0006644">
    <property type="term" value="P:phospholipid metabolic process"/>
    <property type="evidence" value="ECO:0007669"/>
    <property type="project" value="TreeGrafter"/>
</dbReference>
<gene>
    <name evidence="8" type="primary">CLN8</name>
</gene>
<evidence type="ECO:0000256" key="3">
    <source>
        <dbReference type="ARBA" id="ARBA00022989"/>
    </source>
</evidence>
<dbReference type="SMART" id="SM00724">
    <property type="entry name" value="TLC"/>
    <property type="match status" value="1"/>
</dbReference>
<dbReference type="PANTHER" id="PTHR13439:SF7">
    <property type="entry name" value="PROTEIN CLN8"/>
    <property type="match status" value="1"/>
</dbReference>
<dbReference type="GO" id="GO:0097001">
    <property type="term" value="F:ceramide binding"/>
    <property type="evidence" value="ECO:0007669"/>
    <property type="project" value="TreeGrafter"/>
</dbReference>
<dbReference type="InterPro" id="IPR050846">
    <property type="entry name" value="TLCD"/>
</dbReference>
<dbReference type="GO" id="GO:0055088">
    <property type="term" value="P:lipid homeostasis"/>
    <property type="evidence" value="ECO:0007669"/>
    <property type="project" value="TreeGrafter"/>
</dbReference>
<evidence type="ECO:0000256" key="6">
    <source>
        <dbReference type="SAM" id="Phobius"/>
    </source>
</evidence>